<dbReference type="Proteomes" id="UP001162318">
    <property type="component" value="Unassembled WGS sequence"/>
</dbReference>
<dbReference type="GO" id="GO:0004252">
    <property type="term" value="F:serine-type endopeptidase activity"/>
    <property type="evidence" value="ECO:0007669"/>
    <property type="project" value="InterPro"/>
</dbReference>
<proteinExistence type="predicted"/>
<feature type="region of interest" description="Disordered" evidence="1">
    <location>
        <begin position="172"/>
        <end position="192"/>
    </location>
</feature>
<name>A0AA43BE99_SPHYA</name>
<dbReference type="InterPro" id="IPR036286">
    <property type="entry name" value="LexA/Signal_pep-like_sf"/>
</dbReference>
<evidence type="ECO:0000259" key="3">
    <source>
        <dbReference type="Pfam" id="PF10502"/>
    </source>
</evidence>
<keyword evidence="2" id="KW-0732">Signal</keyword>
<dbReference type="AlphaFoldDB" id="A0AA43BE99"/>
<feature type="domain" description="Peptidase S26" evidence="3">
    <location>
        <begin position="9"/>
        <end position="169"/>
    </location>
</feature>
<protein>
    <submittedName>
        <fullName evidence="4">S26 family signal peptidase</fullName>
    </submittedName>
</protein>
<dbReference type="SUPFAM" id="SSF51306">
    <property type="entry name" value="LexA/Signal peptidase"/>
    <property type="match status" value="1"/>
</dbReference>
<dbReference type="Gene3D" id="2.10.109.10">
    <property type="entry name" value="Umud Fragment, subunit A"/>
    <property type="match status" value="1"/>
</dbReference>
<organism evidence="4 5">
    <name type="scientific">Sphingobium yanoikuyae</name>
    <name type="common">Sphingomonas yanoikuyae</name>
    <dbReference type="NCBI Taxonomy" id="13690"/>
    <lineage>
        <taxon>Bacteria</taxon>
        <taxon>Pseudomonadati</taxon>
        <taxon>Pseudomonadota</taxon>
        <taxon>Alphaproteobacteria</taxon>
        <taxon>Sphingomonadales</taxon>
        <taxon>Sphingomonadaceae</taxon>
        <taxon>Sphingobium</taxon>
    </lineage>
</organism>
<gene>
    <name evidence="4" type="ORF">N5J77_20695</name>
</gene>
<accession>A0AA43BE99</accession>
<comment type="caution">
    <text evidence="4">The sequence shown here is derived from an EMBL/GenBank/DDBJ whole genome shotgun (WGS) entry which is preliminary data.</text>
</comment>
<feature type="signal peptide" evidence="2">
    <location>
        <begin position="1"/>
        <end position="20"/>
    </location>
</feature>
<evidence type="ECO:0000313" key="4">
    <source>
        <dbReference type="EMBL" id="MDH2133557.1"/>
    </source>
</evidence>
<feature type="chain" id="PRO_5041455639" evidence="2">
    <location>
        <begin position="21"/>
        <end position="192"/>
    </location>
</feature>
<dbReference type="InterPro" id="IPR019533">
    <property type="entry name" value="Peptidase_S26"/>
</dbReference>
<dbReference type="Pfam" id="PF10502">
    <property type="entry name" value="Peptidase_S26"/>
    <property type="match status" value="1"/>
</dbReference>
<evidence type="ECO:0000256" key="1">
    <source>
        <dbReference type="SAM" id="MobiDB-lite"/>
    </source>
</evidence>
<evidence type="ECO:0000313" key="5">
    <source>
        <dbReference type="Proteomes" id="UP001162318"/>
    </source>
</evidence>
<dbReference type="EMBL" id="JAOCKX010000036">
    <property type="protein sequence ID" value="MDH2133557.1"/>
    <property type="molecule type" value="Genomic_DNA"/>
</dbReference>
<dbReference type="GO" id="GO:0006465">
    <property type="term" value="P:signal peptide processing"/>
    <property type="evidence" value="ECO:0007669"/>
    <property type="project" value="InterPro"/>
</dbReference>
<reference evidence="4" key="1">
    <citation type="submission" date="2022-09" db="EMBL/GenBank/DDBJ databases">
        <title>Intensive care unit water sources are persistently colonized with multi-drug resistant bacteria and are the site of extensive horizontal gene transfer of antibiotic resistance genes.</title>
        <authorList>
            <person name="Diorio-Toth L."/>
        </authorList>
    </citation>
    <scope>NUCLEOTIDE SEQUENCE</scope>
    <source>
        <strain evidence="4">GD03659</strain>
    </source>
</reference>
<dbReference type="RefSeq" id="WP_066549541.1">
    <property type="nucleotide sequence ID" value="NZ_JAOCKX010000036.1"/>
</dbReference>
<evidence type="ECO:0000256" key="2">
    <source>
        <dbReference type="SAM" id="SignalP"/>
    </source>
</evidence>
<sequence>MTRRRYAIATAITASAFATAFVAIAVADPLPRVIWNASASAPIGLYRIHPDRDPKLGDLVAVAPPERLSRWLSARGYLPEGVPLLKHVAAKTGQRVCRIGAVVSVDGQFVASARARDGRGRPLPVWRGCRTLQPGELLLLNPAHPDSLDGRYFGPLPASAVIGRATSLWLRAPSPTPSTPKAKEIGHANQHL</sequence>